<accession>A0A0H5Q6U9</accession>
<protein>
    <submittedName>
        <fullName evidence="1">Uncharacterized protein</fullName>
    </submittedName>
</protein>
<name>A0A0H5Q6U9_9ZZZZ</name>
<proteinExistence type="predicted"/>
<reference evidence="1" key="2">
    <citation type="submission" date="2015-07" db="EMBL/GenBank/DDBJ databases">
        <title>Plasmids, circular viruses and viroids from rat gut.</title>
        <authorList>
            <person name="Jorgensen T.J."/>
            <person name="Hansen M.A."/>
            <person name="Xu Z."/>
            <person name="Tabak M.A."/>
            <person name="Sorensen S.J."/>
            <person name="Hansen L.H."/>
        </authorList>
    </citation>
    <scope>NUCLEOTIDE SEQUENCE</scope>
    <source>
        <strain evidence="1">RGFK1394</strain>
    </source>
</reference>
<dbReference type="AlphaFoldDB" id="A0A0H5Q6U9"/>
<organism evidence="1">
    <name type="scientific">uncultured prokaryote</name>
    <dbReference type="NCBI Taxonomy" id="198431"/>
    <lineage>
        <taxon>unclassified sequences</taxon>
        <taxon>environmental samples</taxon>
    </lineage>
</organism>
<evidence type="ECO:0000313" key="1">
    <source>
        <dbReference type="EMBL" id="CRY97154.1"/>
    </source>
</evidence>
<sequence length="65" mass="7171">MGQKRQLRVCKACKTGLCSECTNWLNKSDWCEHNCAQEPKQLGLFPGTFGHARAMAARPPEPPAA</sequence>
<reference evidence="1" key="1">
    <citation type="submission" date="2015-06" db="EMBL/GenBank/DDBJ databases">
        <authorList>
            <person name="Joergensen T."/>
        </authorList>
    </citation>
    <scope>NUCLEOTIDE SEQUENCE</scope>
    <source>
        <strain evidence="1">RGFK1394</strain>
    </source>
</reference>
<dbReference type="EMBL" id="LN853947">
    <property type="protein sequence ID" value="CRY97154.1"/>
    <property type="molecule type" value="Genomic_DNA"/>
</dbReference>